<evidence type="ECO:0000256" key="1">
    <source>
        <dbReference type="SAM" id="MobiDB-lite"/>
    </source>
</evidence>
<keyword evidence="2" id="KW-0732">Signal</keyword>
<name>A0ABS3IBQ9_9MICO</name>
<feature type="compositionally biased region" description="Low complexity" evidence="1">
    <location>
        <begin position="27"/>
        <end position="43"/>
    </location>
</feature>
<proteinExistence type="predicted"/>
<feature type="region of interest" description="Disordered" evidence="1">
    <location>
        <begin position="27"/>
        <end position="46"/>
    </location>
</feature>
<accession>A0ABS3IBQ9</accession>
<dbReference type="EMBL" id="JAFMPK010000045">
    <property type="protein sequence ID" value="MBO0609883.1"/>
    <property type="molecule type" value="Genomic_DNA"/>
</dbReference>
<evidence type="ECO:0000313" key="3">
    <source>
        <dbReference type="EMBL" id="MBO0609883.1"/>
    </source>
</evidence>
<comment type="caution">
    <text evidence="3">The sequence shown here is derived from an EMBL/GenBank/DDBJ whole genome shotgun (WGS) entry which is preliminary data.</text>
</comment>
<evidence type="ECO:0000313" key="4">
    <source>
        <dbReference type="Proteomes" id="UP000664617"/>
    </source>
</evidence>
<keyword evidence="4" id="KW-1185">Reference proteome</keyword>
<organism evidence="3 4">
    <name type="scientific">Myceligenerans salitolerans</name>
    <dbReference type="NCBI Taxonomy" id="1230528"/>
    <lineage>
        <taxon>Bacteria</taxon>
        <taxon>Bacillati</taxon>
        <taxon>Actinomycetota</taxon>
        <taxon>Actinomycetes</taxon>
        <taxon>Micrococcales</taxon>
        <taxon>Promicromonosporaceae</taxon>
        <taxon>Myceligenerans</taxon>
    </lineage>
</organism>
<reference evidence="4" key="2">
    <citation type="submission" date="2023-07" db="EMBL/GenBank/DDBJ databases">
        <title>Myceligenerans salitolerans sp. nov., a halotolerant actinomycete isolated from a salt lake in Xinjiang, China.</title>
        <authorList>
            <person name="Guan T."/>
        </authorList>
    </citation>
    <scope>NUCLEOTIDE SEQUENCE [LARGE SCALE GENOMIC DNA]</scope>
    <source>
        <strain evidence="4">XHU 5031</strain>
    </source>
</reference>
<sequence length="288" mass="29099">MHNRVTALVPVAVVVLALTGCGGGAAPVEGSASSAPSSPVEAPTMSDAERVATAERLVLDDLPDAPIWDGLTVEGVVIDGSDVCVDRTYGEDGGLDGQGGNAGYVVVSFPGETLGAPADGTCSDLLGNGAIAEASTGFPKFHVTCEDERGDGSGVVDIKDVTLSNDGSLVFASVVFTDPIQATDVDGLSFLVTASSADGDGASYQFGTKFGAGVETANFVFDLSTATQENVTNGAVFADGQVAVRYPVELLDHLGPAFEWYAVVTLDGQDVDSCGGPGSDGIVAEPQE</sequence>
<feature type="signal peptide" evidence="2">
    <location>
        <begin position="1"/>
        <end position="25"/>
    </location>
</feature>
<dbReference type="Proteomes" id="UP000664617">
    <property type="component" value="Unassembled WGS sequence"/>
</dbReference>
<dbReference type="RefSeq" id="WP_207275831.1">
    <property type="nucleotide sequence ID" value="NZ_JAFMPK010000045.1"/>
</dbReference>
<protein>
    <submittedName>
        <fullName evidence="3">Uncharacterized protein</fullName>
    </submittedName>
</protein>
<evidence type="ECO:0000256" key="2">
    <source>
        <dbReference type="SAM" id="SignalP"/>
    </source>
</evidence>
<reference evidence="3 4" key="1">
    <citation type="submission" date="2021-03" db="EMBL/GenBank/DDBJ databases">
        <authorList>
            <person name="Xin L."/>
        </authorList>
    </citation>
    <scope>NUCLEOTIDE SEQUENCE [LARGE SCALE GENOMIC DNA]</scope>
    <source>
        <strain evidence="3 4">XHU 5031</strain>
    </source>
</reference>
<dbReference type="PROSITE" id="PS51257">
    <property type="entry name" value="PROKAR_LIPOPROTEIN"/>
    <property type="match status" value="1"/>
</dbReference>
<gene>
    <name evidence="3" type="ORF">J0911_12685</name>
</gene>
<feature type="chain" id="PRO_5045363327" evidence="2">
    <location>
        <begin position="26"/>
        <end position="288"/>
    </location>
</feature>